<accession>A0AA42TYW7</accession>
<dbReference type="InterPro" id="IPR001082">
    <property type="entry name" value="Pilin"/>
</dbReference>
<dbReference type="InterPro" id="IPR012902">
    <property type="entry name" value="N_methyl_site"/>
</dbReference>
<dbReference type="NCBIfam" id="TIGR02532">
    <property type="entry name" value="IV_pilin_GFxxxE"/>
    <property type="match status" value="1"/>
</dbReference>
<keyword evidence="5" id="KW-1133">Transmembrane helix</keyword>
<name>A0AA42TYW7_ECTOL</name>
<evidence type="ECO:0000256" key="5">
    <source>
        <dbReference type="SAM" id="Phobius"/>
    </source>
</evidence>
<evidence type="ECO:0000313" key="6">
    <source>
        <dbReference type="EMBL" id="MDH1339934.1"/>
    </source>
</evidence>
<dbReference type="PROSITE" id="PS00409">
    <property type="entry name" value="PROKAR_NTER_METHYL"/>
    <property type="match status" value="1"/>
</dbReference>
<proteinExistence type="inferred from homology"/>
<keyword evidence="2" id="KW-0488">Methylation</keyword>
<organism evidence="6 7">
    <name type="scientific">Ectopseudomonas oleovorans</name>
    <name type="common">Pseudomonas oleovorans</name>
    <dbReference type="NCBI Taxonomy" id="301"/>
    <lineage>
        <taxon>Bacteria</taxon>
        <taxon>Pseudomonadati</taxon>
        <taxon>Pseudomonadota</taxon>
        <taxon>Gammaproteobacteria</taxon>
        <taxon>Pseudomonadales</taxon>
        <taxon>Pseudomonadaceae</taxon>
        <taxon>Ectopseudomonas</taxon>
    </lineage>
</organism>
<dbReference type="Pfam" id="PF07963">
    <property type="entry name" value="N_methyl"/>
    <property type="match status" value="1"/>
</dbReference>
<comment type="similarity">
    <text evidence="1 4">Belongs to the N-Me-Phe pilin family.</text>
</comment>
<dbReference type="GO" id="GO:0044096">
    <property type="term" value="C:type IV pilus"/>
    <property type="evidence" value="ECO:0007669"/>
    <property type="project" value="TreeGrafter"/>
</dbReference>
<evidence type="ECO:0000256" key="2">
    <source>
        <dbReference type="ARBA" id="ARBA00022481"/>
    </source>
</evidence>
<comment type="caution">
    <text evidence="6">The sequence shown here is derived from an EMBL/GenBank/DDBJ whole genome shotgun (WGS) entry which is preliminary data.</text>
</comment>
<dbReference type="PANTHER" id="PTHR30093">
    <property type="entry name" value="GENERAL SECRETION PATHWAY PROTEIN G"/>
    <property type="match status" value="1"/>
</dbReference>
<dbReference type="InterPro" id="IPR045584">
    <property type="entry name" value="Pilin-like"/>
</dbReference>
<protein>
    <recommendedName>
        <fullName evidence="3">Pilin</fullName>
    </recommendedName>
</protein>
<dbReference type="Pfam" id="PF00114">
    <property type="entry name" value="Pilin"/>
    <property type="match status" value="1"/>
</dbReference>
<dbReference type="GO" id="GO:0043107">
    <property type="term" value="P:type IV pilus-dependent motility"/>
    <property type="evidence" value="ECO:0007669"/>
    <property type="project" value="TreeGrafter"/>
</dbReference>
<evidence type="ECO:0000256" key="4">
    <source>
        <dbReference type="RuleBase" id="RU000389"/>
    </source>
</evidence>
<dbReference type="RefSeq" id="WP_279534410.1">
    <property type="nucleotide sequence ID" value="NZ_CP104579.1"/>
</dbReference>
<dbReference type="Gene3D" id="3.30.700.10">
    <property type="entry name" value="Glycoprotein, Type 4 Pilin"/>
    <property type="match status" value="1"/>
</dbReference>
<reference evidence="6" key="1">
    <citation type="submission" date="2022-09" db="EMBL/GenBank/DDBJ databases">
        <title>Intensive care unit water sources are persistently colonized with multi-drug resistant bacteria and are the site of extensive horizontal gene transfer of antibiotic resistance genes.</title>
        <authorList>
            <person name="Diorio-Toth L."/>
        </authorList>
    </citation>
    <scope>NUCLEOTIDE SEQUENCE</scope>
    <source>
        <strain evidence="6">GD03704</strain>
    </source>
</reference>
<feature type="transmembrane region" description="Helical" evidence="5">
    <location>
        <begin position="12"/>
        <end position="32"/>
    </location>
</feature>
<keyword evidence="5" id="KW-0472">Membrane</keyword>
<dbReference type="EMBL" id="JAOCJE010000001">
    <property type="protein sequence ID" value="MDH1339934.1"/>
    <property type="molecule type" value="Genomic_DNA"/>
</dbReference>
<dbReference type="Proteomes" id="UP001161697">
    <property type="component" value="Unassembled WGS sequence"/>
</dbReference>
<dbReference type="GO" id="GO:0007155">
    <property type="term" value="P:cell adhesion"/>
    <property type="evidence" value="ECO:0007669"/>
    <property type="project" value="InterPro"/>
</dbReference>
<dbReference type="PANTHER" id="PTHR30093:SF34">
    <property type="entry name" value="PREPILIN PEPTIDASE-DEPENDENT PROTEIN D"/>
    <property type="match status" value="1"/>
</dbReference>
<keyword evidence="5" id="KW-0812">Transmembrane</keyword>
<evidence type="ECO:0000256" key="3">
    <source>
        <dbReference type="ARBA" id="ARBA00029638"/>
    </source>
</evidence>
<dbReference type="AlphaFoldDB" id="A0AA42TYW7"/>
<dbReference type="SUPFAM" id="SSF54523">
    <property type="entry name" value="Pili subunits"/>
    <property type="match status" value="1"/>
</dbReference>
<keyword evidence="4" id="KW-0281">Fimbrium</keyword>
<gene>
    <name evidence="6" type="ORF">N5J11_11945</name>
</gene>
<sequence>MKAQMQKGFTLIELMIVVAIIGILAAVALPAYQDYTVRTRITEGLNLAQPAKLAIATEGSASAADLARVATTWNAQANNLGATSKYVTSVLITGASGLITITYDATDVGVAAAANTLTLTPWIRDSAAGRSLSAAQAAGVTGSIDWGCASATNVTATANGITPLAAGTLLAKYAPAECR</sequence>
<evidence type="ECO:0000256" key="1">
    <source>
        <dbReference type="ARBA" id="ARBA00005233"/>
    </source>
</evidence>
<evidence type="ECO:0000313" key="7">
    <source>
        <dbReference type="Proteomes" id="UP001161697"/>
    </source>
</evidence>